<organism evidence="3 4">
    <name type="scientific">Pseudobdellovibrio exovorus JSS</name>
    <dbReference type="NCBI Taxonomy" id="1184267"/>
    <lineage>
        <taxon>Bacteria</taxon>
        <taxon>Pseudomonadati</taxon>
        <taxon>Bdellovibrionota</taxon>
        <taxon>Bdellovibrionia</taxon>
        <taxon>Bdellovibrionales</taxon>
        <taxon>Pseudobdellovibrionaceae</taxon>
        <taxon>Pseudobdellovibrio</taxon>
    </lineage>
</organism>
<dbReference type="AlphaFoldDB" id="M4V822"/>
<gene>
    <name evidence="3" type="ORF">A11Q_370</name>
</gene>
<dbReference type="eggNOG" id="COG3237">
    <property type="taxonomic scope" value="Bacteria"/>
</dbReference>
<dbReference type="InterPro" id="IPR036629">
    <property type="entry name" value="YjbJ_sf"/>
</dbReference>
<dbReference type="PANTHER" id="PTHR34977">
    <property type="entry name" value="UPF0337 PROTEIN YJBJ"/>
    <property type="match status" value="1"/>
</dbReference>
<dbReference type="HOGENOM" id="CLU_135567_4_3_7"/>
<feature type="domain" description="CsbD-like" evidence="2">
    <location>
        <begin position="7"/>
        <end position="57"/>
    </location>
</feature>
<evidence type="ECO:0000259" key="2">
    <source>
        <dbReference type="Pfam" id="PF05532"/>
    </source>
</evidence>
<dbReference type="KEGG" id="bex:A11Q_370"/>
<sequence>MMNTQIAKGKWTQIKGEIMKAWGKLTDDELEQTKGDMVKVAGLVQQKYGETQESVRDRINDFLKSVKTDTDSKNEQPRNRM</sequence>
<dbReference type="InterPro" id="IPR050423">
    <property type="entry name" value="UPF0337_stress_rsp"/>
</dbReference>
<dbReference type="SUPFAM" id="SSF69047">
    <property type="entry name" value="Hypothetical protein YjbJ"/>
    <property type="match status" value="1"/>
</dbReference>
<dbReference type="EMBL" id="CP003537">
    <property type="protein sequence ID" value="AGH94590.1"/>
    <property type="molecule type" value="Genomic_DNA"/>
</dbReference>
<reference evidence="3 4" key="1">
    <citation type="journal article" date="2013" name="ISME J.">
        <title>By their genes ye shall know them: genomic signatures of predatory bacteria.</title>
        <authorList>
            <person name="Pasternak Z."/>
            <person name="Pietrokovski S."/>
            <person name="Rotem O."/>
            <person name="Gophna U."/>
            <person name="Lurie-Weinberger M.N."/>
            <person name="Jurkevitch E."/>
        </authorList>
    </citation>
    <scope>NUCLEOTIDE SEQUENCE [LARGE SCALE GENOMIC DNA]</scope>
    <source>
        <strain evidence="3 4">JSS</strain>
    </source>
</reference>
<evidence type="ECO:0000313" key="4">
    <source>
        <dbReference type="Proteomes" id="UP000012040"/>
    </source>
</evidence>
<keyword evidence="4" id="KW-1185">Reference proteome</keyword>
<evidence type="ECO:0000313" key="3">
    <source>
        <dbReference type="EMBL" id="AGH94590.1"/>
    </source>
</evidence>
<dbReference type="PATRIC" id="fig|1184267.3.peg.373"/>
<comment type="similarity">
    <text evidence="1">Belongs to the UPF0337 (CsbD) family.</text>
</comment>
<dbReference type="RefSeq" id="WP_015469080.1">
    <property type="nucleotide sequence ID" value="NC_020813.1"/>
</dbReference>
<evidence type="ECO:0000256" key="1">
    <source>
        <dbReference type="ARBA" id="ARBA00009129"/>
    </source>
</evidence>
<dbReference type="Gene3D" id="1.10.1470.10">
    <property type="entry name" value="YjbJ"/>
    <property type="match status" value="1"/>
</dbReference>
<dbReference type="InterPro" id="IPR026042">
    <property type="entry name" value="YjbJ"/>
</dbReference>
<name>M4V822_9BACT</name>
<dbReference type="PANTHER" id="PTHR34977:SF1">
    <property type="entry name" value="UPF0337 PROTEIN YJBJ"/>
    <property type="match status" value="1"/>
</dbReference>
<accession>M4V822</accession>
<dbReference type="Pfam" id="PF05532">
    <property type="entry name" value="CsbD"/>
    <property type="match status" value="1"/>
</dbReference>
<proteinExistence type="inferred from homology"/>
<dbReference type="Proteomes" id="UP000012040">
    <property type="component" value="Chromosome"/>
</dbReference>
<protein>
    <recommendedName>
        <fullName evidence="2">CsbD-like domain-containing protein</fullName>
    </recommendedName>
</protein>
<dbReference type="InterPro" id="IPR008462">
    <property type="entry name" value="CsbD"/>
</dbReference>
<dbReference type="STRING" id="1184267.A11Q_370"/>
<dbReference type="PIRSF" id="PIRSF039008">
    <property type="entry name" value="YjbJ"/>
    <property type="match status" value="1"/>
</dbReference>